<dbReference type="InterPro" id="IPR050229">
    <property type="entry name" value="GlpE_sulfurtransferase"/>
</dbReference>
<dbReference type="SMART" id="SM00450">
    <property type="entry name" value="RHOD"/>
    <property type="match status" value="1"/>
</dbReference>
<sequence length="103" mass="12116">MKYQNISPEELEIKLKENNPIFLVDVRSKEEYDERHIPNSILIPLDNISHDITDQVKDKSEKLFLYCRSGRRSKLAAEKLADTGYNNIYLLEGGLNNWKYEIE</sequence>
<dbReference type="PANTHER" id="PTHR43031:SF1">
    <property type="entry name" value="PYRIDINE NUCLEOTIDE-DISULPHIDE OXIDOREDUCTASE"/>
    <property type="match status" value="1"/>
</dbReference>
<dbReference type="EC" id="2.8.1.1" evidence="2"/>
<evidence type="ECO:0000313" key="2">
    <source>
        <dbReference type="EMBL" id="KZX14606.1"/>
    </source>
</evidence>
<evidence type="ECO:0000259" key="1">
    <source>
        <dbReference type="PROSITE" id="PS50206"/>
    </source>
</evidence>
<dbReference type="STRING" id="47311.MBCUT_19960"/>
<accession>A0A166CKJ9</accession>
<dbReference type="Proteomes" id="UP000077275">
    <property type="component" value="Unassembled WGS sequence"/>
</dbReference>
<reference evidence="2 3" key="1">
    <citation type="submission" date="2016-04" db="EMBL/GenBank/DDBJ databases">
        <title>Genome sequence of Methanobrevibacter cuticularis DSM 11139.</title>
        <authorList>
            <person name="Poehlein A."/>
            <person name="Seedorf H."/>
            <person name="Daniel R."/>
        </authorList>
    </citation>
    <scope>NUCLEOTIDE SEQUENCE [LARGE SCALE GENOMIC DNA]</scope>
    <source>
        <strain evidence="2 3">DSM 11139</strain>
    </source>
</reference>
<dbReference type="Gene3D" id="3.40.250.10">
    <property type="entry name" value="Rhodanese-like domain"/>
    <property type="match status" value="1"/>
</dbReference>
<dbReference type="OrthoDB" id="135517at2157"/>
<name>A0A166CKJ9_9EURY</name>
<dbReference type="SUPFAM" id="SSF52821">
    <property type="entry name" value="Rhodanese/Cell cycle control phosphatase"/>
    <property type="match status" value="1"/>
</dbReference>
<proteinExistence type="predicted"/>
<dbReference type="RefSeq" id="WP_067260579.1">
    <property type="nucleotide sequence ID" value="NZ_LWMW01000158.1"/>
</dbReference>
<dbReference type="InterPro" id="IPR036873">
    <property type="entry name" value="Rhodanese-like_dom_sf"/>
</dbReference>
<dbReference type="EMBL" id="LWMW01000158">
    <property type="protein sequence ID" value="KZX14606.1"/>
    <property type="molecule type" value="Genomic_DNA"/>
</dbReference>
<keyword evidence="3" id="KW-1185">Reference proteome</keyword>
<keyword evidence="2" id="KW-0808">Transferase</keyword>
<dbReference type="AlphaFoldDB" id="A0A166CKJ9"/>
<comment type="caution">
    <text evidence="2">The sequence shown here is derived from an EMBL/GenBank/DDBJ whole genome shotgun (WGS) entry which is preliminary data.</text>
</comment>
<protein>
    <submittedName>
        <fullName evidence="2">Thiosulfate sulfurtransferase PspE</fullName>
        <ecNumber evidence="2">2.8.1.1</ecNumber>
    </submittedName>
</protein>
<dbReference type="CDD" id="cd00158">
    <property type="entry name" value="RHOD"/>
    <property type="match status" value="1"/>
</dbReference>
<dbReference type="GO" id="GO:0004792">
    <property type="term" value="F:thiosulfate-cyanide sulfurtransferase activity"/>
    <property type="evidence" value="ECO:0007669"/>
    <property type="project" value="UniProtKB-EC"/>
</dbReference>
<gene>
    <name evidence="2" type="primary">pspE</name>
    <name evidence="2" type="ORF">MBCUT_19960</name>
</gene>
<dbReference type="PANTHER" id="PTHR43031">
    <property type="entry name" value="FAD-DEPENDENT OXIDOREDUCTASE"/>
    <property type="match status" value="1"/>
</dbReference>
<dbReference type="InterPro" id="IPR001763">
    <property type="entry name" value="Rhodanese-like_dom"/>
</dbReference>
<organism evidence="2 3">
    <name type="scientific">Methanobrevibacter cuticularis</name>
    <dbReference type="NCBI Taxonomy" id="47311"/>
    <lineage>
        <taxon>Archaea</taxon>
        <taxon>Methanobacteriati</taxon>
        <taxon>Methanobacteriota</taxon>
        <taxon>Methanomada group</taxon>
        <taxon>Methanobacteria</taxon>
        <taxon>Methanobacteriales</taxon>
        <taxon>Methanobacteriaceae</taxon>
        <taxon>Methanobrevibacter</taxon>
    </lineage>
</organism>
<dbReference type="Pfam" id="PF00581">
    <property type="entry name" value="Rhodanese"/>
    <property type="match status" value="1"/>
</dbReference>
<feature type="domain" description="Rhodanese" evidence="1">
    <location>
        <begin position="17"/>
        <end position="103"/>
    </location>
</feature>
<dbReference type="PROSITE" id="PS50206">
    <property type="entry name" value="RHODANESE_3"/>
    <property type="match status" value="1"/>
</dbReference>
<dbReference type="PATRIC" id="fig|47311.3.peg.2181"/>
<evidence type="ECO:0000313" key="3">
    <source>
        <dbReference type="Proteomes" id="UP000077275"/>
    </source>
</evidence>